<evidence type="ECO:0000256" key="6">
    <source>
        <dbReference type="ARBA" id="ARBA00022989"/>
    </source>
</evidence>
<keyword evidence="6 9" id="KW-1133">Transmembrane helix</keyword>
<evidence type="ECO:0000256" key="9">
    <source>
        <dbReference type="SAM" id="Phobius"/>
    </source>
</evidence>
<feature type="transmembrane region" description="Helical" evidence="9">
    <location>
        <begin position="185"/>
        <end position="203"/>
    </location>
</feature>
<accession>A0A124E176</accession>
<feature type="transmembrane region" description="Helical" evidence="9">
    <location>
        <begin position="457"/>
        <end position="477"/>
    </location>
</feature>
<feature type="transmembrane region" description="Helical" evidence="9">
    <location>
        <begin position="152"/>
        <end position="173"/>
    </location>
</feature>
<evidence type="ECO:0000256" key="2">
    <source>
        <dbReference type="ARBA" id="ARBA00004651"/>
    </source>
</evidence>
<feature type="transmembrane region" description="Helical" evidence="9">
    <location>
        <begin position="427"/>
        <end position="451"/>
    </location>
</feature>
<feature type="transmembrane region" description="Helical" evidence="9">
    <location>
        <begin position="70"/>
        <end position="88"/>
    </location>
</feature>
<dbReference type="Gene3D" id="1.20.1740.10">
    <property type="entry name" value="Amino acid/polyamine transporter I"/>
    <property type="match status" value="1"/>
</dbReference>
<dbReference type="Pfam" id="PF13520">
    <property type="entry name" value="AA_permease_2"/>
    <property type="match status" value="1"/>
</dbReference>
<feature type="transmembrane region" description="Helical" evidence="9">
    <location>
        <begin position="117"/>
        <end position="146"/>
    </location>
</feature>
<keyword evidence="5 9" id="KW-0812">Transmembrane</keyword>
<evidence type="ECO:0000256" key="3">
    <source>
        <dbReference type="ARBA" id="ARBA00009523"/>
    </source>
</evidence>
<dbReference type="GO" id="GO:0005886">
    <property type="term" value="C:plasma membrane"/>
    <property type="evidence" value="ECO:0007669"/>
    <property type="project" value="UniProtKB-SubCell"/>
</dbReference>
<feature type="transmembrane region" description="Helical" evidence="9">
    <location>
        <begin position="264"/>
        <end position="286"/>
    </location>
</feature>
<comment type="caution">
    <text evidence="10">The sequence shown here is derived from an EMBL/GenBank/DDBJ whole genome shotgun (WGS) entry which is preliminary data.</text>
</comment>
<feature type="transmembrane region" description="Helical" evidence="9">
    <location>
        <begin position="392"/>
        <end position="415"/>
    </location>
</feature>
<dbReference type="InterPro" id="IPR002293">
    <property type="entry name" value="AA/rel_permease1"/>
</dbReference>
<keyword evidence="4" id="KW-1003">Cell membrane</keyword>
<evidence type="ECO:0000313" key="11">
    <source>
        <dbReference type="Proteomes" id="UP000069620"/>
    </source>
</evidence>
<feature type="region of interest" description="Disordered" evidence="8">
    <location>
        <begin position="1"/>
        <end position="29"/>
    </location>
</feature>
<dbReference type="InterPro" id="IPR050367">
    <property type="entry name" value="APC_superfamily"/>
</dbReference>
<feature type="transmembrane region" description="Helical" evidence="9">
    <location>
        <begin position="42"/>
        <end position="64"/>
    </location>
</feature>
<keyword evidence="7 9" id="KW-0472">Membrane</keyword>
<comment type="function">
    <text evidence="1">Probable amino-acid or metabolite transport protein.</text>
</comment>
<dbReference type="STRING" id="146020.RMCB_6886"/>
<feature type="transmembrane region" description="Helical" evidence="9">
    <location>
        <begin position="314"/>
        <end position="339"/>
    </location>
</feature>
<dbReference type="PANTHER" id="PTHR42770">
    <property type="entry name" value="AMINO ACID TRANSPORTER-RELATED"/>
    <property type="match status" value="1"/>
</dbReference>
<comment type="subcellular location">
    <subcellularLocation>
        <location evidence="2">Cell membrane</location>
        <topology evidence="2">Multi-pass membrane protein</topology>
    </subcellularLocation>
</comment>
<evidence type="ECO:0000256" key="7">
    <source>
        <dbReference type="ARBA" id="ARBA00023136"/>
    </source>
</evidence>
<dbReference type="OrthoDB" id="138827at2"/>
<evidence type="ECO:0000256" key="8">
    <source>
        <dbReference type="SAM" id="MobiDB-lite"/>
    </source>
</evidence>
<reference evidence="11" key="2">
    <citation type="submission" date="2016-02" db="EMBL/GenBank/DDBJ databases">
        <title>Draft genome sequence of five rapidly growing Mycobacterium species.</title>
        <authorList>
            <person name="Katahira K."/>
            <person name="Gotou Y."/>
            <person name="Iida K."/>
            <person name="Ogura Y."/>
            <person name="Hayashi T."/>
        </authorList>
    </citation>
    <scope>NUCLEOTIDE SEQUENCE [LARGE SCALE GENOMIC DNA]</scope>
    <source>
        <strain evidence="11">JCM15654</strain>
    </source>
</reference>
<evidence type="ECO:0000313" key="10">
    <source>
        <dbReference type="EMBL" id="GAS92790.1"/>
    </source>
</evidence>
<dbReference type="EMBL" id="BCSX01000064">
    <property type="protein sequence ID" value="GAS92790.1"/>
    <property type="molecule type" value="Genomic_DNA"/>
</dbReference>
<evidence type="ECO:0000256" key="1">
    <source>
        <dbReference type="ARBA" id="ARBA00002249"/>
    </source>
</evidence>
<protein>
    <submittedName>
        <fullName evidence="10">Amino acid permease-associated region</fullName>
    </submittedName>
</protein>
<reference evidence="11" key="1">
    <citation type="journal article" date="2016" name="Genome Announc.">
        <title>Draft Genome Sequences of Five Rapidly Growing Mycobacterium Species, M. thermoresistibile, M. fortuitum subsp. acetamidolyticum, M. canariasense, M. brisbanense, and M. novocastrense.</title>
        <authorList>
            <person name="Katahira K."/>
            <person name="Ogura Y."/>
            <person name="Gotoh Y."/>
            <person name="Hayashi T."/>
        </authorList>
    </citation>
    <scope>NUCLEOTIDE SEQUENCE [LARGE SCALE GENOMIC DNA]</scope>
    <source>
        <strain evidence="11">JCM15654</strain>
    </source>
</reference>
<name>A0A124E176_9MYCO</name>
<comment type="similarity">
    <text evidence="3">Belongs to the amino acid-polyamine-organocation (APC) superfamily.</text>
</comment>
<feature type="transmembrane region" description="Helical" evidence="9">
    <location>
        <begin position="360"/>
        <end position="380"/>
    </location>
</feature>
<dbReference type="AlphaFoldDB" id="A0A124E176"/>
<dbReference type="GO" id="GO:0022857">
    <property type="term" value="F:transmembrane transporter activity"/>
    <property type="evidence" value="ECO:0007669"/>
    <property type="project" value="InterPro"/>
</dbReference>
<sequence>MSVTQPSTPEERHDNPAASRPPGPAEDAPTLRKSAIGLRESTIISMAGAAPGQVVAVSLAPLIVASSYGFIPSIIVASLAMLCIAVAFQRMNLWEQDCGGPYAWVGRAVGPRAGFGVGWILVVTFIVSLIINFVSIGPAVLALLGFDPSSQWGTVIAATVLGAFLTAFAVIGVQLTGRLQLSLAIAEYAVLLLFSALAFWALFADDRPGSVHPTWAWLSPSGVGGTGGFLAAMLLVIFMIAQWDTSIYLSEETERAETNPGKAVIIAVIVLGVMYTLICFAFATVAPPEAMEQHSTNAAVFVAEELTGTNWAKAMALAVVASVLAATQATIVGLARIMLAMGRDKVLPSVFGKVHRKFQTPAASTLLIGGLGIAATWVYILASSVAHALDLLIATVGFLFACYYALTALAAAWALRDRVLSNWGDALLGGALPLVGAALLGWVAIACAIDFTAAEWGALAVLSALGVVMYLVAKYRYRAPILRSPK</sequence>
<keyword evidence="11" id="KW-1185">Reference proteome</keyword>
<dbReference type="PIRSF" id="PIRSF006060">
    <property type="entry name" value="AA_transporter"/>
    <property type="match status" value="1"/>
</dbReference>
<dbReference type="PANTHER" id="PTHR42770:SF7">
    <property type="entry name" value="MEMBRANE PROTEIN"/>
    <property type="match status" value="1"/>
</dbReference>
<evidence type="ECO:0000256" key="5">
    <source>
        <dbReference type="ARBA" id="ARBA00022692"/>
    </source>
</evidence>
<evidence type="ECO:0000256" key="4">
    <source>
        <dbReference type="ARBA" id="ARBA00022475"/>
    </source>
</evidence>
<dbReference type="RefSeq" id="WP_062832341.1">
    <property type="nucleotide sequence ID" value="NZ_BCSX01000064.1"/>
</dbReference>
<dbReference type="Proteomes" id="UP000069620">
    <property type="component" value="Unassembled WGS sequence"/>
</dbReference>
<feature type="transmembrane region" description="Helical" evidence="9">
    <location>
        <begin position="223"/>
        <end position="243"/>
    </location>
</feature>
<gene>
    <name evidence="10" type="ORF">RMCB_6886</name>
</gene>
<proteinExistence type="inferred from homology"/>
<organism evidence="10 11">
    <name type="scientific">Mycolicibacterium brisbanense</name>
    <dbReference type="NCBI Taxonomy" id="146020"/>
    <lineage>
        <taxon>Bacteria</taxon>
        <taxon>Bacillati</taxon>
        <taxon>Actinomycetota</taxon>
        <taxon>Actinomycetes</taxon>
        <taxon>Mycobacteriales</taxon>
        <taxon>Mycobacteriaceae</taxon>
        <taxon>Mycolicibacterium</taxon>
    </lineage>
</organism>